<feature type="signal peptide" evidence="1">
    <location>
        <begin position="1"/>
        <end position="28"/>
    </location>
</feature>
<proteinExistence type="predicted"/>
<sequence>MTIYSVNKMFLTSVLAIGGLAIASPSFAQTRDHAPVGLQSAPELTQDQADKENWTYINPNAVLTKYKNVNVEPGVVYQGPDAQFDGVSDVDRAQYAMILSNALHAEIGKSFPTAARTAPNTIRVHVDLIGVKNTVGGVATATRVTPIGFGLSALKSITGRQGSLTGSVLFSVQGYDAKTGELLFAAVRRRAPDALDIPATLSTTDTVKAVARDFAVTARQRLEQMTVAP</sequence>
<comment type="caution">
    <text evidence="2">The sequence shown here is derived from an EMBL/GenBank/DDBJ whole genome shotgun (WGS) entry which is preliminary data.</text>
</comment>
<name>A0ABP7LY47_9SPHN</name>
<dbReference type="EMBL" id="BAABBM010000001">
    <property type="protein sequence ID" value="GAA3908285.1"/>
    <property type="molecule type" value="Genomic_DNA"/>
</dbReference>
<dbReference type="Pfam" id="PF11769">
    <property type="entry name" value="DUF3313"/>
    <property type="match status" value="1"/>
</dbReference>
<gene>
    <name evidence="2" type="ORF">GCM10022276_28300</name>
</gene>
<reference evidence="3" key="1">
    <citation type="journal article" date="2019" name="Int. J. Syst. Evol. Microbiol.">
        <title>The Global Catalogue of Microorganisms (GCM) 10K type strain sequencing project: providing services to taxonomists for standard genome sequencing and annotation.</title>
        <authorList>
            <consortium name="The Broad Institute Genomics Platform"/>
            <consortium name="The Broad Institute Genome Sequencing Center for Infectious Disease"/>
            <person name="Wu L."/>
            <person name="Ma J."/>
        </authorList>
    </citation>
    <scope>NUCLEOTIDE SEQUENCE [LARGE SCALE GENOMIC DNA]</scope>
    <source>
        <strain evidence="3">JCM 17543</strain>
    </source>
</reference>
<evidence type="ECO:0000256" key="1">
    <source>
        <dbReference type="SAM" id="SignalP"/>
    </source>
</evidence>
<keyword evidence="3" id="KW-1185">Reference proteome</keyword>
<organism evidence="2 3">
    <name type="scientific">Sphingomonas limnosediminicola</name>
    <dbReference type="NCBI Taxonomy" id="940133"/>
    <lineage>
        <taxon>Bacteria</taxon>
        <taxon>Pseudomonadati</taxon>
        <taxon>Pseudomonadota</taxon>
        <taxon>Alphaproteobacteria</taxon>
        <taxon>Sphingomonadales</taxon>
        <taxon>Sphingomonadaceae</taxon>
        <taxon>Sphingomonas</taxon>
    </lineage>
</organism>
<evidence type="ECO:0008006" key="4">
    <source>
        <dbReference type="Google" id="ProtNLM"/>
    </source>
</evidence>
<feature type="chain" id="PRO_5045516856" description="DUF3313 domain-containing protein" evidence="1">
    <location>
        <begin position="29"/>
        <end position="229"/>
    </location>
</feature>
<evidence type="ECO:0000313" key="2">
    <source>
        <dbReference type="EMBL" id="GAA3908285.1"/>
    </source>
</evidence>
<keyword evidence="1" id="KW-0732">Signal</keyword>
<dbReference type="InterPro" id="IPR021747">
    <property type="entry name" value="DUF3313"/>
</dbReference>
<evidence type="ECO:0000313" key="3">
    <source>
        <dbReference type="Proteomes" id="UP001500827"/>
    </source>
</evidence>
<accession>A0ABP7LY47</accession>
<dbReference type="RefSeq" id="WP_344700341.1">
    <property type="nucleotide sequence ID" value="NZ_BAABBM010000001.1"/>
</dbReference>
<dbReference type="Proteomes" id="UP001500827">
    <property type="component" value="Unassembled WGS sequence"/>
</dbReference>
<protein>
    <recommendedName>
        <fullName evidence="4">DUF3313 domain-containing protein</fullName>
    </recommendedName>
</protein>